<reference evidence="1 2" key="1">
    <citation type="journal article" date="2017" name="Genome Announc.">
        <title>Complete Genome Sequence of Burkholderia stabilis FERMP-21014.</title>
        <authorList>
            <person name="Konishi K."/>
            <person name="Kumagai T."/>
            <person name="Sakasegawa S."/>
            <person name="Tamura T."/>
        </authorList>
    </citation>
    <scope>NUCLEOTIDE SEQUENCE [LARGE SCALE GENOMIC DNA]</scope>
    <source>
        <strain evidence="1 2">FERMP-21014</strain>
    </source>
</reference>
<protein>
    <submittedName>
        <fullName evidence="1">Uncharacterized protein</fullName>
    </submittedName>
</protein>
<accession>A0A1Y1BR14</accession>
<sequence>MALADTDRATRYRAYIDCLNRQVWPVIDKAAIEAQL</sequence>
<proteinExistence type="predicted"/>
<dbReference type="AlphaFoldDB" id="A0A1Y1BR14"/>
<name>A0A1Y1BR14_9BURK</name>
<dbReference type="EMBL" id="AP018112">
    <property type="protein sequence ID" value="BAX61536.1"/>
    <property type="molecule type" value="Genomic_DNA"/>
</dbReference>
<evidence type="ECO:0000313" key="1">
    <source>
        <dbReference type="EMBL" id="BAX61536.1"/>
    </source>
</evidence>
<organism evidence="1 2">
    <name type="scientific">Burkholderia stabilis</name>
    <dbReference type="NCBI Taxonomy" id="95485"/>
    <lineage>
        <taxon>Bacteria</taxon>
        <taxon>Pseudomonadati</taxon>
        <taxon>Pseudomonadota</taxon>
        <taxon>Betaproteobacteria</taxon>
        <taxon>Burkholderiales</taxon>
        <taxon>Burkholderiaceae</taxon>
        <taxon>Burkholderia</taxon>
        <taxon>Burkholderia cepacia complex</taxon>
    </lineage>
</organism>
<gene>
    <name evidence="1" type="ORF">BSFP_044030</name>
</gene>
<dbReference type="Proteomes" id="UP000218432">
    <property type="component" value="Chromosome 2"/>
</dbReference>
<evidence type="ECO:0000313" key="2">
    <source>
        <dbReference type="Proteomes" id="UP000218432"/>
    </source>
</evidence>